<evidence type="ECO:0000313" key="5">
    <source>
        <dbReference type="Proteomes" id="UP000785200"/>
    </source>
</evidence>
<dbReference type="GO" id="GO:0016787">
    <property type="term" value="F:hydrolase activity"/>
    <property type="evidence" value="ECO:0007669"/>
    <property type="project" value="UniProtKB-KW"/>
</dbReference>
<dbReference type="PRINTS" id="PR00412">
    <property type="entry name" value="EPOXHYDRLASE"/>
</dbReference>
<evidence type="ECO:0000259" key="3">
    <source>
        <dbReference type="Pfam" id="PF00561"/>
    </source>
</evidence>
<dbReference type="Gene3D" id="3.40.50.1820">
    <property type="entry name" value="alpha/beta hydrolase"/>
    <property type="match status" value="1"/>
</dbReference>
<dbReference type="SUPFAM" id="SSF53474">
    <property type="entry name" value="alpha/beta-Hydrolases"/>
    <property type="match status" value="1"/>
</dbReference>
<accession>A0A9P7AVJ8</accession>
<dbReference type="AlphaFoldDB" id="A0A9P7AVJ8"/>
<evidence type="ECO:0000256" key="1">
    <source>
        <dbReference type="ARBA" id="ARBA00022801"/>
    </source>
</evidence>
<evidence type="ECO:0000256" key="2">
    <source>
        <dbReference type="ARBA" id="ARBA00038334"/>
    </source>
</evidence>
<keyword evidence="1" id="KW-0378">Hydrolase</keyword>
<dbReference type="InterPro" id="IPR029058">
    <property type="entry name" value="AB_hydrolase_fold"/>
</dbReference>
<evidence type="ECO:0000313" key="4">
    <source>
        <dbReference type="EMBL" id="KAG0647622.1"/>
    </source>
</evidence>
<organism evidence="4 5">
    <name type="scientific">Hyphodiscus hymeniophilus</name>
    <dbReference type="NCBI Taxonomy" id="353542"/>
    <lineage>
        <taxon>Eukaryota</taxon>
        <taxon>Fungi</taxon>
        <taxon>Dikarya</taxon>
        <taxon>Ascomycota</taxon>
        <taxon>Pezizomycotina</taxon>
        <taxon>Leotiomycetes</taxon>
        <taxon>Helotiales</taxon>
        <taxon>Hyphodiscaceae</taxon>
        <taxon>Hyphodiscus</taxon>
    </lineage>
</organism>
<dbReference type="InterPro" id="IPR000639">
    <property type="entry name" value="Epox_hydrolase-like"/>
</dbReference>
<dbReference type="Pfam" id="PF00561">
    <property type="entry name" value="Abhydrolase_1"/>
    <property type="match status" value="1"/>
</dbReference>
<dbReference type="InterPro" id="IPR000073">
    <property type="entry name" value="AB_hydrolase_1"/>
</dbReference>
<protein>
    <submittedName>
        <fullName evidence="4">Lipid-phosphate phosphatase</fullName>
    </submittedName>
</protein>
<dbReference type="EMBL" id="VNKQ01000012">
    <property type="protein sequence ID" value="KAG0647622.1"/>
    <property type="molecule type" value="Genomic_DNA"/>
</dbReference>
<proteinExistence type="inferred from homology"/>
<name>A0A9P7AVJ8_9HELO</name>
<reference evidence="4" key="1">
    <citation type="submission" date="2019-07" db="EMBL/GenBank/DDBJ databases">
        <title>Hyphodiscus hymeniophilus genome sequencing and assembly.</title>
        <authorList>
            <person name="Kramer G."/>
            <person name="Nodwell J."/>
        </authorList>
    </citation>
    <scope>NUCLEOTIDE SEQUENCE</scope>
    <source>
        <strain evidence="4">ATCC 34498</strain>
    </source>
</reference>
<comment type="similarity">
    <text evidence="2">Belongs to the AB hydrolase superfamily. Epoxide hydrolase family.</text>
</comment>
<sequence>MVDKITPNDSRIQYNTANLNGVTYSYILAEPSGQALNTIFLIHGWPDLSLGWRYQIPLLTSLGLRVVVPDMMGYGGTDAPEDAKFYTFKRAADDMAALAKHIGASTIILGGHDWGGAVVYRIAMHYPQLISAVFSVCTPYMPPTTSFVPATVFPNFKYQLQLKGPEVEGNIVGEEKIRQFLNGMYGGRGSNGEIAFDVTHGCYFENLPKLGPNPLLSKEELDFYAQRYAIHGMHGPLNWYRTGELNFEDEKEMAREIEKQGYKFDMPVLLISGSKDAALPPRLSEGMENWFRSLTKGEVKTGHWALWEKPDEVNRFIAEWLGGKIKPRL</sequence>
<comment type="caution">
    <text evidence="4">The sequence shown here is derived from an EMBL/GenBank/DDBJ whole genome shotgun (WGS) entry which is preliminary data.</text>
</comment>
<dbReference type="PANTHER" id="PTHR43329">
    <property type="entry name" value="EPOXIDE HYDROLASE"/>
    <property type="match status" value="1"/>
</dbReference>
<keyword evidence="5" id="KW-1185">Reference proteome</keyword>
<gene>
    <name evidence="4" type="ORF">D0Z07_6844</name>
</gene>
<dbReference type="OrthoDB" id="408373at2759"/>
<dbReference type="Proteomes" id="UP000785200">
    <property type="component" value="Unassembled WGS sequence"/>
</dbReference>
<dbReference type="PRINTS" id="PR00111">
    <property type="entry name" value="ABHYDROLASE"/>
</dbReference>
<feature type="domain" description="AB hydrolase-1" evidence="3">
    <location>
        <begin position="38"/>
        <end position="310"/>
    </location>
</feature>